<organism evidence="3">
    <name type="scientific">Acromyrmex echinatior</name>
    <name type="common">Panamanian leafcutter ant</name>
    <name type="synonym">Acromyrmex octospinosus echinatior</name>
    <dbReference type="NCBI Taxonomy" id="103372"/>
    <lineage>
        <taxon>Eukaryota</taxon>
        <taxon>Metazoa</taxon>
        <taxon>Ecdysozoa</taxon>
        <taxon>Arthropoda</taxon>
        <taxon>Hexapoda</taxon>
        <taxon>Insecta</taxon>
        <taxon>Pterygota</taxon>
        <taxon>Neoptera</taxon>
        <taxon>Endopterygota</taxon>
        <taxon>Hymenoptera</taxon>
        <taxon>Apocrita</taxon>
        <taxon>Aculeata</taxon>
        <taxon>Formicoidea</taxon>
        <taxon>Formicidae</taxon>
        <taxon>Myrmicinae</taxon>
        <taxon>Acromyrmex</taxon>
    </lineage>
</organism>
<evidence type="ECO:0000313" key="2">
    <source>
        <dbReference type="EMBL" id="EGI69018.1"/>
    </source>
</evidence>
<dbReference type="EMBL" id="GL888033">
    <property type="protein sequence ID" value="EGI69018.1"/>
    <property type="molecule type" value="Genomic_DNA"/>
</dbReference>
<gene>
    <name evidence="2" type="ORF">G5I_02186</name>
</gene>
<name>F4W9N2_ACREC</name>
<evidence type="ECO:0000313" key="3">
    <source>
        <dbReference type="Proteomes" id="UP000007755"/>
    </source>
</evidence>
<reference evidence="2" key="1">
    <citation type="submission" date="2011-02" db="EMBL/GenBank/DDBJ databases">
        <title>The genome of the leaf-cutting ant Acromyrmex echinatior suggests key adaptations to social evolution and fungus farming.</title>
        <authorList>
            <person name="Nygaard S."/>
            <person name="Zhang G."/>
        </authorList>
    </citation>
    <scope>NUCLEOTIDE SEQUENCE</scope>
</reference>
<dbReference type="InParanoid" id="F4W9N2"/>
<dbReference type="Proteomes" id="UP000007755">
    <property type="component" value="Unassembled WGS sequence"/>
</dbReference>
<keyword evidence="3" id="KW-1185">Reference proteome</keyword>
<evidence type="ECO:0000256" key="1">
    <source>
        <dbReference type="SAM" id="MobiDB-lite"/>
    </source>
</evidence>
<feature type="region of interest" description="Disordered" evidence="1">
    <location>
        <begin position="33"/>
        <end position="56"/>
    </location>
</feature>
<dbReference type="AlphaFoldDB" id="F4W9N2"/>
<proteinExistence type="predicted"/>
<protein>
    <submittedName>
        <fullName evidence="2">Uncharacterized protein</fullName>
    </submittedName>
</protein>
<accession>F4W9N2</accession>
<sequence length="109" mass="12189">MHSISDPLKTQRWNLGCTWHCIARTVEFENTNDNSCTPRQTDAKNVAEGGKRNRSTEQGMNMKSCILHGNLHSLSDGCRGFETLKMPVDLYRVVERSQAGFLGMLAANC</sequence>